<organism evidence="4 5">
    <name type="scientific">Deinococcus indicus</name>
    <dbReference type="NCBI Taxonomy" id="223556"/>
    <lineage>
        <taxon>Bacteria</taxon>
        <taxon>Thermotogati</taxon>
        <taxon>Deinococcota</taxon>
        <taxon>Deinococci</taxon>
        <taxon>Deinococcales</taxon>
        <taxon>Deinococcaceae</taxon>
        <taxon>Deinococcus</taxon>
    </lineage>
</organism>
<keyword evidence="5" id="KW-1185">Reference proteome</keyword>
<reference evidence="4 5" key="1">
    <citation type="submission" date="2017-05" db="EMBL/GenBank/DDBJ databases">
        <title>De novo genome assembly of Deniococcus indicus strain DR1.</title>
        <authorList>
            <person name="Chauhan D."/>
            <person name="Yennamalli R.M."/>
            <person name="Priyadarshini R."/>
        </authorList>
    </citation>
    <scope>NUCLEOTIDE SEQUENCE [LARGE SCALE GENOMIC DNA]</scope>
    <source>
        <strain evidence="4 5">DR1</strain>
    </source>
</reference>
<dbReference type="AlphaFoldDB" id="A0A246BHC3"/>
<keyword evidence="3" id="KW-0234">DNA repair</keyword>
<dbReference type="InterPro" id="IPR041247">
    <property type="entry name" value="Rad52_fam"/>
</dbReference>
<proteinExistence type="inferred from homology"/>
<keyword evidence="2" id="KW-0227">DNA damage</keyword>
<comment type="similarity">
    <text evidence="1">Belongs to the RAD52 family.</text>
</comment>
<dbReference type="Pfam" id="PF04098">
    <property type="entry name" value="Rad52_Rad22"/>
    <property type="match status" value="1"/>
</dbReference>
<evidence type="ECO:0000256" key="2">
    <source>
        <dbReference type="ARBA" id="ARBA00022763"/>
    </source>
</evidence>
<evidence type="ECO:0000313" key="5">
    <source>
        <dbReference type="Proteomes" id="UP000197208"/>
    </source>
</evidence>
<evidence type="ECO:0000313" key="4">
    <source>
        <dbReference type="EMBL" id="OWL94631.1"/>
    </source>
</evidence>
<dbReference type="EMBL" id="NHMK01000023">
    <property type="protein sequence ID" value="OWL94631.1"/>
    <property type="molecule type" value="Genomic_DNA"/>
</dbReference>
<sequence length="191" mass="21295">MYSDVKERLAAPFPSQRVQWRAQSFSRDRSSALMVAYVDARTVMDRLDDVCPDGWSFDVEFLPAAVPVARGRLSVLGLSRSDVGEAGEGEAATFKAAASDALKRCAVHFGVGRYLYDLPRVWVAWSEERRAPLEELRLPEWALPDDERSSGAPHVLGALETLRGELPRDVQQLREVYRHLRGALEAAGRAE</sequence>
<dbReference type="RefSeq" id="WP_342351783.1">
    <property type="nucleotide sequence ID" value="NZ_NHMK01000023.1"/>
</dbReference>
<comment type="caution">
    <text evidence="4">The sequence shown here is derived from an EMBL/GenBank/DDBJ whole genome shotgun (WGS) entry which is preliminary data.</text>
</comment>
<dbReference type="GO" id="GO:0006281">
    <property type="term" value="P:DNA repair"/>
    <property type="evidence" value="ECO:0007669"/>
    <property type="project" value="UniProtKB-KW"/>
</dbReference>
<protein>
    <submittedName>
        <fullName evidence="4">Single-stranded DNA-binding protein</fullName>
    </submittedName>
</protein>
<keyword evidence="4" id="KW-0238">DNA-binding</keyword>
<accession>A0A246BHC3</accession>
<dbReference type="GO" id="GO:0003677">
    <property type="term" value="F:DNA binding"/>
    <property type="evidence" value="ECO:0007669"/>
    <property type="project" value="UniProtKB-KW"/>
</dbReference>
<dbReference type="Proteomes" id="UP000197208">
    <property type="component" value="Unassembled WGS sequence"/>
</dbReference>
<evidence type="ECO:0000256" key="3">
    <source>
        <dbReference type="ARBA" id="ARBA00023204"/>
    </source>
</evidence>
<gene>
    <name evidence="4" type="ORF">CBQ26_15090</name>
</gene>
<evidence type="ECO:0000256" key="1">
    <source>
        <dbReference type="ARBA" id="ARBA00006638"/>
    </source>
</evidence>
<name>A0A246BHC3_9DEIO</name>